<dbReference type="CDD" id="cd05379">
    <property type="entry name" value="CAP_bacterial"/>
    <property type="match status" value="1"/>
</dbReference>
<dbReference type="Pfam" id="PF00188">
    <property type="entry name" value="CAP"/>
    <property type="match status" value="1"/>
</dbReference>
<feature type="region of interest" description="Disordered" evidence="1">
    <location>
        <begin position="632"/>
        <end position="716"/>
    </location>
</feature>
<feature type="compositionally biased region" description="Pro residues" evidence="1">
    <location>
        <begin position="673"/>
        <end position="685"/>
    </location>
</feature>
<feature type="domain" description="SCP" evidence="2">
    <location>
        <begin position="118"/>
        <end position="205"/>
    </location>
</feature>
<feature type="compositionally biased region" description="Low complexity" evidence="1">
    <location>
        <begin position="856"/>
        <end position="908"/>
    </location>
</feature>
<feature type="region of interest" description="Disordered" evidence="1">
    <location>
        <begin position="419"/>
        <end position="493"/>
    </location>
</feature>
<dbReference type="OrthoDB" id="10556837at2759"/>
<feature type="compositionally biased region" description="Pro residues" evidence="1">
    <location>
        <begin position="423"/>
        <end position="437"/>
    </location>
</feature>
<evidence type="ECO:0000313" key="4">
    <source>
        <dbReference type="Proteomes" id="UP000007264"/>
    </source>
</evidence>
<dbReference type="InterPro" id="IPR035940">
    <property type="entry name" value="CAP_sf"/>
</dbReference>
<proteinExistence type="predicted"/>
<feature type="compositionally biased region" description="Low complexity" evidence="1">
    <location>
        <begin position="638"/>
        <end position="672"/>
    </location>
</feature>
<accession>I0YN69</accession>
<dbReference type="GeneID" id="17037811"/>
<reference evidence="3 4" key="1">
    <citation type="journal article" date="2012" name="Genome Biol.">
        <title>The genome of the polar eukaryotic microalga coccomyxa subellipsoidea reveals traits of cold adaptation.</title>
        <authorList>
            <person name="Blanc G."/>
            <person name="Agarkova I."/>
            <person name="Grimwood J."/>
            <person name="Kuo A."/>
            <person name="Brueggeman A."/>
            <person name="Dunigan D."/>
            <person name="Gurnon J."/>
            <person name="Ladunga I."/>
            <person name="Lindquist E."/>
            <person name="Lucas S."/>
            <person name="Pangilinan J."/>
            <person name="Proschold T."/>
            <person name="Salamov A."/>
            <person name="Schmutz J."/>
            <person name="Weeks D."/>
            <person name="Yamada T."/>
            <person name="Claverie J.M."/>
            <person name="Grigoriev I."/>
            <person name="Van Etten J."/>
            <person name="Lomsadze A."/>
            <person name="Borodovsky M."/>
        </authorList>
    </citation>
    <scope>NUCLEOTIDE SEQUENCE [LARGE SCALE GENOMIC DNA]</scope>
    <source>
        <strain evidence="3 4">C-169</strain>
    </source>
</reference>
<organism evidence="3 4">
    <name type="scientific">Coccomyxa subellipsoidea (strain C-169)</name>
    <name type="common">Green microalga</name>
    <dbReference type="NCBI Taxonomy" id="574566"/>
    <lineage>
        <taxon>Eukaryota</taxon>
        <taxon>Viridiplantae</taxon>
        <taxon>Chlorophyta</taxon>
        <taxon>core chlorophytes</taxon>
        <taxon>Trebouxiophyceae</taxon>
        <taxon>Trebouxiophyceae incertae sedis</taxon>
        <taxon>Coccomyxaceae</taxon>
        <taxon>Coccomyxa</taxon>
        <taxon>Coccomyxa subellipsoidea</taxon>
    </lineage>
</organism>
<evidence type="ECO:0000313" key="3">
    <source>
        <dbReference type="EMBL" id="EIE19838.1"/>
    </source>
</evidence>
<feature type="compositionally biased region" description="Pro residues" evidence="1">
    <location>
        <begin position="476"/>
        <end position="488"/>
    </location>
</feature>
<dbReference type="Gene3D" id="3.40.33.10">
    <property type="entry name" value="CAP"/>
    <property type="match status" value="1"/>
</dbReference>
<evidence type="ECO:0000259" key="2">
    <source>
        <dbReference type="Pfam" id="PF00188"/>
    </source>
</evidence>
<dbReference type="PANTHER" id="PTHR31157:SF1">
    <property type="entry name" value="SCP DOMAIN-CONTAINING PROTEIN"/>
    <property type="match status" value="1"/>
</dbReference>
<gene>
    <name evidence="3" type="ORF">COCSUDRAFT_58075</name>
</gene>
<protein>
    <recommendedName>
        <fullName evidence="2">SCP domain-containing protein</fullName>
    </recommendedName>
</protein>
<dbReference type="RefSeq" id="XP_005644382.1">
    <property type="nucleotide sequence ID" value="XM_005644325.1"/>
</dbReference>
<dbReference type="STRING" id="574566.I0YN69"/>
<keyword evidence="4" id="KW-1185">Reference proteome</keyword>
<dbReference type="InterPro" id="IPR014044">
    <property type="entry name" value="CAP_dom"/>
</dbReference>
<dbReference type="KEGG" id="csl:COCSUDRAFT_58075"/>
<name>I0YN69_COCSC</name>
<dbReference type="Proteomes" id="UP000007264">
    <property type="component" value="Unassembled WGS sequence"/>
</dbReference>
<dbReference type="AlphaFoldDB" id="I0YN69"/>
<feature type="compositionally biased region" description="Low complexity" evidence="1">
    <location>
        <begin position="438"/>
        <end position="451"/>
    </location>
</feature>
<feature type="compositionally biased region" description="Low complexity" evidence="1">
    <location>
        <begin position="463"/>
        <end position="475"/>
    </location>
</feature>
<dbReference type="EMBL" id="AGSI01000017">
    <property type="protein sequence ID" value="EIE19838.1"/>
    <property type="molecule type" value="Genomic_DNA"/>
</dbReference>
<feature type="compositionally biased region" description="Pro residues" evidence="1">
    <location>
        <begin position="452"/>
        <end position="462"/>
    </location>
</feature>
<evidence type="ECO:0000256" key="1">
    <source>
        <dbReference type="SAM" id="MobiDB-lite"/>
    </source>
</evidence>
<feature type="compositionally biased region" description="Low complexity" evidence="1">
    <location>
        <begin position="686"/>
        <end position="710"/>
    </location>
</feature>
<feature type="region of interest" description="Disordered" evidence="1">
    <location>
        <begin position="837"/>
        <end position="908"/>
    </location>
</feature>
<sequence>MAAHLVQPTASGTGALSIQSATAATSGPTCNGDSQCQALCPTADFTKAQPALTAAAVQQQVWGIPPQLAQCANAIRTSPGSFAGVINGVCNYADFQIDVTKPPRPPWVVNPVLRRVINAVAETHSNDMAATNFFNHYSQNSSSPYDRIKNAFPSATFVSELIAAGWTDVRSVVVQFMCSAKHRNLFMSCAYDTVGWGIEYAGQPGGAAVSAQWPTYFTADLVCSLGSTCSCDTTPQVLESPGALPSLSTPYSSSQPLVSFTATFTSLLASTLKPDQVSTIASDVIAAIRAYAAPVDVNVTSSRLGSSPSSRRRLLQTSPTQQATADLSAALTSRLGSTPVQITYTPAAASAGLAFSVSVQFPPNNQLSDTESYSTSLALTLAQDLEQNANTLLSSVIAKDGPVTVTDLQTSDKIVVAGSNLSPAPPLPPLVPAPGSPPGASGQSPGSSPSPSSQPPVSPISPPAAAASSPPAAATPSPPAAPAGPPPAALTGGATNVQVAAPYTTGSSGTPTLQPTVTATVTLTNVLSSTPPDSTWASVLASDVTSYVGGAQPLVSAVTDASGPNLAINLTVVYPTNSQLTGATDAGSLQAVTLAYGLRTSPASVFLGLVAKMGAVKVSNIQTITKVVQSGGPSIPSAPLVAQTPTATLPPTASSASPVSTQSPSLVSSQSPQPTPAATPSPVPTSSPVSAQSPSPASSTPTPAAGPTPSNGGPALQPSVIFTLTFPGLAPASVKDARPIEVAVAQDIEAYLGTDRLSKVTEMPLTGGQSWALNVTVSLVPNGNNEVSQSTALAQAFAAALTDTSQPVFKTAAAKSNAQPTASDVQTIVRVVGGAYGSAESAPPPGGYTNSPGYDTGSPAALSSPAAQQSPATSSPTPAPTSPATSSPPAVTPAVAVTGPPVAPGPASQRTLQTVTFSLLLSDISATGHSADVQGYITTDVNAYVRSKPLAVISYMEDASGKNLVLNVSVAFPGDQPRTSQEFADAQLAAEALATAINSDPASVFKTLIAQKVHGKAYNVAIAGPSAGAPTVVAPPTVAPATAVANKPQAPAQAPGGAPASGQLALTFTVAIPASAQSAALNLSSALQTNAAQILQPVSVKHGPLTITGVLVMQNATDAGSAIESYAGPAAGPLPYIAIPSSTYPYPAGIAASNASYKQVQAGANATSAAQLYAINMQFSNGQAQSDKINNMLLLSAGGNNNANGAPAPENFTIQTSRGVTAAVTAIVPYAPQPDLYLVQVSTPADYTGPVTVTYSSAAASTSLSFTIMIQLAVKDE</sequence>
<comment type="caution">
    <text evidence="3">The sequence shown here is derived from an EMBL/GenBank/DDBJ whole genome shotgun (WGS) entry which is preliminary data.</text>
</comment>
<dbReference type="PANTHER" id="PTHR31157">
    <property type="entry name" value="SCP DOMAIN-CONTAINING PROTEIN"/>
    <property type="match status" value="1"/>
</dbReference>